<dbReference type="InterPro" id="IPR058627">
    <property type="entry name" value="MdtA-like_C"/>
</dbReference>
<organism evidence="10 11">
    <name type="scientific">Chitinophaga pollutisoli</name>
    <dbReference type="NCBI Taxonomy" id="3133966"/>
    <lineage>
        <taxon>Bacteria</taxon>
        <taxon>Pseudomonadati</taxon>
        <taxon>Bacteroidota</taxon>
        <taxon>Chitinophagia</taxon>
        <taxon>Chitinophagales</taxon>
        <taxon>Chitinophagaceae</taxon>
        <taxon>Chitinophaga</taxon>
    </lineage>
</organism>
<feature type="domain" description="Multidrug resistance protein MdtA-like C-terminal permuted SH3" evidence="8">
    <location>
        <begin position="397"/>
        <end position="436"/>
    </location>
</feature>
<evidence type="ECO:0000259" key="9">
    <source>
        <dbReference type="Pfam" id="PF25990"/>
    </source>
</evidence>
<accession>A0ABZ2YJ96</accession>
<evidence type="ECO:0000259" key="6">
    <source>
        <dbReference type="Pfam" id="PF25876"/>
    </source>
</evidence>
<sequence>MKKRKKLFLWIGLIVALIVIFALVRGSGKDEGLKVAVDKAADRDIIEVVSASGKIYPEIEVKVSSDVSGEITQLLVKEGDSVKKGQTLAHIYADIYASNRDRQIAALSQTEAELANSSAALAAFKARLDQAKATFDRNNELYKDKVISRQEFETAEATYKAALSDYNAASQRINANKFAVASAQANLAEANKNLSRTTIVAPTGGTVSLLSVEAGERVVGTGQMSGTEMLRIADMSTMEVQVDVGENDIPKVKVNDSALIEVDAYTNRKFKGLVTQIASSSKGAATASSTSTSSAEQVTNYVVRIRILSSSYADLLDPDNPRRFPFRPGMSANVDIQTRTEKNILSIPINAVTTRDMSDTAKKDKSAAKKDKPAENNASGATPNDGSAQQQRQDFKEVVFVLQPDNTVQIREVKTGIQDDNNIQITSGLKAGETVVSGPYTAVSRTLENGKKVKVVPRSELFEGTK</sequence>
<comment type="similarity">
    <text evidence="2">Belongs to the membrane fusion protein (MFP) (TC 8.A.1) family.</text>
</comment>
<evidence type="ECO:0000313" key="10">
    <source>
        <dbReference type="EMBL" id="WZN39230.1"/>
    </source>
</evidence>
<proteinExistence type="inferred from homology"/>
<dbReference type="PANTHER" id="PTHR30469:SF33">
    <property type="entry name" value="SLR1207 PROTEIN"/>
    <property type="match status" value="1"/>
</dbReference>
<evidence type="ECO:0000256" key="2">
    <source>
        <dbReference type="ARBA" id="ARBA00009477"/>
    </source>
</evidence>
<feature type="domain" description="YknX-like beta-barrel" evidence="9">
    <location>
        <begin position="238"/>
        <end position="309"/>
    </location>
</feature>
<feature type="coiled-coil region" evidence="4">
    <location>
        <begin position="107"/>
        <end position="134"/>
    </location>
</feature>
<keyword evidence="11" id="KW-1185">Reference proteome</keyword>
<evidence type="ECO:0000259" key="7">
    <source>
        <dbReference type="Pfam" id="PF25917"/>
    </source>
</evidence>
<dbReference type="Gene3D" id="2.40.30.170">
    <property type="match status" value="1"/>
</dbReference>
<evidence type="ECO:0000256" key="5">
    <source>
        <dbReference type="SAM" id="MobiDB-lite"/>
    </source>
</evidence>
<dbReference type="RefSeq" id="WP_341834224.1">
    <property type="nucleotide sequence ID" value="NZ_CP149822.1"/>
</dbReference>
<keyword evidence="4" id="KW-0175">Coiled coil</keyword>
<evidence type="ECO:0000256" key="1">
    <source>
        <dbReference type="ARBA" id="ARBA00004196"/>
    </source>
</evidence>
<name>A0ABZ2YJ96_9BACT</name>
<feature type="compositionally biased region" description="Basic and acidic residues" evidence="5">
    <location>
        <begin position="356"/>
        <end position="374"/>
    </location>
</feature>
<dbReference type="Proteomes" id="UP001485459">
    <property type="component" value="Chromosome"/>
</dbReference>
<dbReference type="InterPro" id="IPR006143">
    <property type="entry name" value="RND_pump_MFP"/>
</dbReference>
<feature type="domain" description="Multidrug resistance protein MdtA-like barrel-sandwich hybrid" evidence="7">
    <location>
        <begin position="61"/>
        <end position="223"/>
    </location>
</feature>
<dbReference type="InterPro" id="IPR058624">
    <property type="entry name" value="MdtA-like_HH"/>
</dbReference>
<feature type="region of interest" description="Disordered" evidence="5">
    <location>
        <begin position="356"/>
        <end position="392"/>
    </location>
</feature>
<evidence type="ECO:0000256" key="3">
    <source>
        <dbReference type="ARBA" id="ARBA00022448"/>
    </source>
</evidence>
<protein>
    <submittedName>
        <fullName evidence="10">Efflux RND transporter periplasmic adaptor subunit</fullName>
    </submittedName>
</protein>
<dbReference type="Pfam" id="PF25967">
    <property type="entry name" value="RND-MFP_C"/>
    <property type="match status" value="1"/>
</dbReference>
<feature type="compositionally biased region" description="Polar residues" evidence="5">
    <location>
        <begin position="376"/>
        <end position="392"/>
    </location>
</feature>
<dbReference type="Gene3D" id="2.40.50.100">
    <property type="match status" value="1"/>
</dbReference>
<evidence type="ECO:0000256" key="4">
    <source>
        <dbReference type="SAM" id="Coils"/>
    </source>
</evidence>
<reference evidence="11" key="1">
    <citation type="submission" date="2024-03" db="EMBL/GenBank/DDBJ databases">
        <title>Chitinophaga horti sp. nov., isolated from garden soil.</title>
        <authorList>
            <person name="Lee D.S."/>
            <person name="Han D.M."/>
            <person name="Baek J.H."/>
            <person name="Choi D.G."/>
            <person name="Jeon J.H."/>
            <person name="Jeon C.O."/>
        </authorList>
    </citation>
    <scope>NUCLEOTIDE SEQUENCE [LARGE SCALE GENOMIC DNA]</scope>
    <source>
        <strain evidence="11">GPA1</strain>
    </source>
</reference>
<dbReference type="Pfam" id="PF25990">
    <property type="entry name" value="Beta-barrel_YknX"/>
    <property type="match status" value="1"/>
</dbReference>
<gene>
    <name evidence="10" type="ORF">WJU16_14590</name>
</gene>
<dbReference type="Pfam" id="PF25917">
    <property type="entry name" value="BSH_RND"/>
    <property type="match status" value="1"/>
</dbReference>
<dbReference type="Gene3D" id="2.40.420.20">
    <property type="match status" value="1"/>
</dbReference>
<dbReference type="Gene3D" id="1.10.287.470">
    <property type="entry name" value="Helix hairpin bin"/>
    <property type="match status" value="1"/>
</dbReference>
<comment type="subcellular location">
    <subcellularLocation>
        <location evidence="1">Cell envelope</location>
    </subcellularLocation>
</comment>
<feature type="domain" description="Multidrug resistance protein MdtA-like alpha-helical hairpin" evidence="6">
    <location>
        <begin position="114"/>
        <end position="188"/>
    </location>
</feature>
<dbReference type="PANTHER" id="PTHR30469">
    <property type="entry name" value="MULTIDRUG RESISTANCE PROTEIN MDTA"/>
    <property type="match status" value="1"/>
</dbReference>
<dbReference type="Pfam" id="PF25876">
    <property type="entry name" value="HH_MFP_RND"/>
    <property type="match status" value="1"/>
</dbReference>
<dbReference type="EMBL" id="CP149822">
    <property type="protein sequence ID" value="WZN39230.1"/>
    <property type="molecule type" value="Genomic_DNA"/>
</dbReference>
<dbReference type="SUPFAM" id="SSF111369">
    <property type="entry name" value="HlyD-like secretion proteins"/>
    <property type="match status" value="1"/>
</dbReference>
<dbReference type="NCBIfam" id="TIGR01730">
    <property type="entry name" value="RND_mfp"/>
    <property type="match status" value="1"/>
</dbReference>
<dbReference type="InterPro" id="IPR058636">
    <property type="entry name" value="Beta-barrel_YknX"/>
</dbReference>
<dbReference type="InterPro" id="IPR058625">
    <property type="entry name" value="MdtA-like_BSH"/>
</dbReference>
<evidence type="ECO:0000259" key="8">
    <source>
        <dbReference type="Pfam" id="PF25967"/>
    </source>
</evidence>
<keyword evidence="3" id="KW-0813">Transport</keyword>
<evidence type="ECO:0000313" key="11">
    <source>
        <dbReference type="Proteomes" id="UP001485459"/>
    </source>
</evidence>